<feature type="transmembrane region" description="Helical" evidence="1">
    <location>
        <begin position="128"/>
        <end position="149"/>
    </location>
</feature>
<proteinExistence type="predicted"/>
<feature type="transmembrane region" description="Helical" evidence="1">
    <location>
        <begin position="186"/>
        <end position="206"/>
    </location>
</feature>
<feature type="transmembrane region" description="Helical" evidence="1">
    <location>
        <begin position="103"/>
        <end position="122"/>
    </location>
</feature>
<dbReference type="GO" id="GO:0005886">
    <property type="term" value="C:plasma membrane"/>
    <property type="evidence" value="ECO:0007669"/>
    <property type="project" value="TreeGrafter"/>
</dbReference>
<dbReference type="PANTHER" id="PTHR34989:SF1">
    <property type="entry name" value="PROTEIN HDED"/>
    <property type="match status" value="1"/>
</dbReference>
<sequence length="235" mass="26320">MQKNACLEVMFFFVYNQKTKELRNFEMSEKEMEHMNSIYKKLKTIKFEIIIVSIALFVLGLLLVIFPTASQEIICKGIGVALCVWGVLRLINYFRIAGSEILGSYGLVQGVTLLAFGMFFVIKPGFIAVFLGTALAIIIIVDGILKLQYAVDFYHLESDKWWIELIGAVVMVVIGIIALLNPFSTSSALIVFIGIALMIEGLWDFISLMRIVSVTKKAGKAIKNFKDQVDAVDMK</sequence>
<dbReference type="InterPro" id="IPR052712">
    <property type="entry name" value="Acid_resist_chaperone_HdeD"/>
</dbReference>
<reference evidence="2 3" key="1">
    <citation type="journal article" date="2019" name="Nat. Med.">
        <title>A library of human gut bacterial isolates paired with longitudinal multiomics data enables mechanistic microbiome research.</title>
        <authorList>
            <person name="Poyet M."/>
            <person name="Groussin M."/>
            <person name="Gibbons S.M."/>
            <person name="Avila-Pacheco J."/>
            <person name="Jiang X."/>
            <person name="Kearney S.M."/>
            <person name="Perrotta A.R."/>
            <person name="Berdy B."/>
            <person name="Zhao S."/>
            <person name="Lieberman T.D."/>
            <person name="Swanson P.K."/>
            <person name="Smith M."/>
            <person name="Roesemann S."/>
            <person name="Alexander J.E."/>
            <person name="Rich S.A."/>
            <person name="Livny J."/>
            <person name="Vlamakis H."/>
            <person name="Clish C."/>
            <person name="Bullock K."/>
            <person name="Deik A."/>
            <person name="Scott J."/>
            <person name="Pierce K.A."/>
            <person name="Xavier R.J."/>
            <person name="Alm E.J."/>
        </authorList>
    </citation>
    <scope>NUCLEOTIDE SEQUENCE [LARGE SCALE GENOMIC DNA]</scope>
    <source>
        <strain evidence="2 3">BIOML-A1</strain>
    </source>
</reference>
<dbReference type="OrthoDB" id="2087796at2"/>
<evidence type="ECO:0000313" key="3">
    <source>
        <dbReference type="Proteomes" id="UP000481964"/>
    </source>
</evidence>
<evidence type="ECO:0000256" key="1">
    <source>
        <dbReference type="SAM" id="Phobius"/>
    </source>
</evidence>
<name>A0A7C9H252_9FIRM</name>
<organism evidence="2 3">
    <name type="scientific">Lachnospira eligens</name>
    <dbReference type="NCBI Taxonomy" id="39485"/>
    <lineage>
        <taxon>Bacteria</taxon>
        <taxon>Bacillati</taxon>
        <taxon>Bacillota</taxon>
        <taxon>Clostridia</taxon>
        <taxon>Lachnospirales</taxon>
        <taxon>Lachnospiraceae</taxon>
        <taxon>Lachnospira</taxon>
    </lineage>
</organism>
<gene>
    <name evidence="2" type="ORF">GKE48_03490</name>
</gene>
<evidence type="ECO:0008006" key="4">
    <source>
        <dbReference type="Google" id="ProtNLM"/>
    </source>
</evidence>
<comment type="caution">
    <text evidence="2">The sequence shown here is derived from an EMBL/GenBank/DDBJ whole genome shotgun (WGS) entry which is preliminary data.</text>
</comment>
<dbReference type="EMBL" id="WKRD01000002">
    <property type="protein sequence ID" value="MSC56519.1"/>
    <property type="molecule type" value="Genomic_DNA"/>
</dbReference>
<feature type="transmembrane region" description="Helical" evidence="1">
    <location>
        <begin position="73"/>
        <end position="91"/>
    </location>
</feature>
<dbReference type="Pfam" id="PF03729">
    <property type="entry name" value="DUF308"/>
    <property type="match status" value="2"/>
</dbReference>
<accession>A0A7C9H252</accession>
<keyword evidence="1" id="KW-0472">Membrane</keyword>
<dbReference type="InterPro" id="IPR005325">
    <property type="entry name" value="DUF308_memb"/>
</dbReference>
<feature type="transmembrane region" description="Helical" evidence="1">
    <location>
        <begin position="161"/>
        <end position="180"/>
    </location>
</feature>
<dbReference type="OMA" id="NACLEVM"/>
<keyword evidence="1" id="KW-0812">Transmembrane</keyword>
<dbReference type="AlphaFoldDB" id="A0A7C9H252"/>
<dbReference type="Proteomes" id="UP000481964">
    <property type="component" value="Unassembled WGS sequence"/>
</dbReference>
<protein>
    <recommendedName>
        <fullName evidence="4">Acid-resistance membrane protein</fullName>
    </recommendedName>
</protein>
<feature type="transmembrane region" description="Helical" evidence="1">
    <location>
        <begin position="47"/>
        <end position="67"/>
    </location>
</feature>
<dbReference type="PANTHER" id="PTHR34989">
    <property type="entry name" value="PROTEIN HDED"/>
    <property type="match status" value="1"/>
</dbReference>
<evidence type="ECO:0000313" key="2">
    <source>
        <dbReference type="EMBL" id="MSC56519.1"/>
    </source>
</evidence>
<keyword evidence="1" id="KW-1133">Transmembrane helix</keyword>